<dbReference type="InterPro" id="IPR001647">
    <property type="entry name" value="HTH_TetR"/>
</dbReference>
<dbReference type="Pfam" id="PF00440">
    <property type="entry name" value="TetR_N"/>
    <property type="match status" value="1"/>
</dbReference>
<comment type="caution">
    <text evidence="4">The sequence shown here is derived from an EMBL/GenBank/DDBJ whole genome shotgun (WGS) entry which is preliminary data.</text>
</comment>
<dbReference type="PROSITE" id="PS50977">
    <property type="entry name" value="HTH_TETR_2"/>
    <property type="match status" value="1"/>
</dbReference>
<gene>
    <name evidence="4" type="ORF">H8R94_09490</name>
</gene>
<proteinExistence type="predicted"/>
<dbReference type="EMBL" id="JACOPG010000003">
    <property type="protein sequence ID" value="MBC5686831.1"/>
    <property type="molecule type" value="Genomic_DNA"/>
</dbReference>
<sequence length="191" mass="22286">MEGKKARKTDRRIEKTKQAMRHAFVELLKKKPYNAITISELTREADIDRRTFYLHYECIEDLVSEMQQLARNMIAEQLKNCENVQLDTLFDGLTNVVRDKMDFYRVIFTEPSCSAFFEDGVAAIKYCILASNPDSTLSDQQKEYYTEYIANGIMGLYAYWFRQNNPELSLDAFTEMAKASMTESIRLIRHG</sequence>
<dbReference type="InterPro" id="IPR039532">
    <property type="entry name" value="TetR_C_Firmicutes"/>
</dbReference>
<keyword evidence="1 2" id="KW-0238">DNA-binding</keyword>
<feature type="DNA-binding region" description="H-T-H motif" evidence="2">
    <location>
        <begin position="37"/>
        <end position="56"/>
    </location>
</feature>
<dbReference type="RefSeq" id="WP_186854512.1">
    <property type="nucleotide sequence ID" value="NZ_JACOPG010000003.1"/>
</dbReference>
<evidence type="ECO:0000313" key="4">
    <source>
        <dbReference type="EMBL" id="MBC5686831.1"/>
    </source>
</evidence>
<dbReference type="PANTHER" id="PTHR43479:SF7">
    <property type="entry name" value="TETR-FAMILY TRANSCRIPTIONAL REGULATOR"/>
    <property type="match status" value="1"/>
</dbReference>
<organism evidence="4 5">
    <name type="scientific">Roseburia lenta</name>
    <dbReference type="NCBI Taxonomy" id="2763061"/>
    <lineage>
        <taxon>Bacteria</taxon>
        <taxon>Bacillati</taxon>
        <taxon>Bacillota</taxon>
        <taxon>Clostridia</taxon>
        <taxon>Lachnospirales</taxon>
        <taxon>Lachnospiraceae</taxon>
        <taxon>Roseburia</taxon>
    </lineage>
</organism>
<dbReference type="Proteomes" id="UP000643810">
    <property type="component" value="Unassembled WGS sequence"/>
</dbReference>
<protein>
    <submittedName>
        <fullName evidence="4">TetR/AcrR family transcriptional regulator</fullName>
    </submittedName>
</protein>
<reference evidence="4 5" key="1">
    <citation type="submission" date="2020-08" db="EMBL/GenBank/DDBJ databases">
        <title>Genome public.</title>
        <authorList>
            <person name="Liu C."/>
            <person name="Sun Q."/>
        </authorList>
    </citation>
    <scope>NUCLEOTIDE SEQUENCE [LARGE SCALE GENOMIC DNA]</scope>
    <source>
        <strain evidence="4 5">NSJ-9</strain>
    </source>
</reference>
<dbReference type="SUPFAM" id="SSF46689">
    <property type="entry name" value="Homeodomain-like"/>
    <property type="match status" value="1"/>
</dbReference>
<dbReference type="InterPro" id="IPR009057">
    <property type="entry name" value="Homeodomain-like_sf"/>
</dbReference>
<dbReference type="InterPro" id="IPR050624">
    <property type="entry name" value="HTH-type_Tx_Regulator"/>
</dbReference>
<feature type="domain" description="HTH tetR-type" evidence="3">
    <location>
        <begin position="14"/>
        <end position="74"/>
    </location>
</feature>
<dbReference type="Gene3D" id="1.10.357.10">
    <property type="entry name" value="Tetracycline Repressor, domain 2"/>
    <property type="match status" value="1"/>
</dbReference>
<keyword evidence="5" id="KW-1185">Reference proteome</keyword>
<name>A0ABR7GHA6_9FIRM</name>
<accession>A0ABR7GHA6</accession>
<dbReference type="Pfam" id="PF14278">
    <property type="entry name" value="TetR_C_8"/>
    <property type="match status" value="1"/>
</dbReference>
<dbReference type="PANTHER" id="PTHR43479">
    <property type="entry name" value="ACREF/ENVCD OPERON REPRESSOR-RELATED"/>
    <property type="match status" value="1"/>
</dbReference>
<evidence type="ECO:0000313" key="5">
    <source>
        <dbReference type="Proteomes" id="UP000643810"/>
    </source>
</evidence>
<evidence type="ECO:0000256" key="1">
    <source>
        <dbReference type="ARBA" id="ARBA00023125"/>
    </source>
</evidence>
<evidence type="ECO:0000256" key="2">
    <source>
        <dbReference type="PROSITE-ProRule" id="PRU00335"/>
    </source>
</evidence>
<evidence type="ECO:0000259" key="3">
    <source>
        <dbReference type="PROSITE" id="PS50977"/>
    </source>
</evidence>